<dbReference type="Pfam" id="PF21176">
    <property type="entry name" value="RecR_HhH"/>
    <property type="match status" value="1"/>
</dbReference>
<comment type="similarity">
    <text evidence="7">Belongs to the RecR family.</text>
</comment>
<dbReference type="InterPro" id="IPR000093">
    <property type="entry name" value="DNA_Rcmb_RecR"/>
</dbReference>
<dbReference type="Proteomes" id="UP000063275">
    <property type="component" value="Chromosome"/>
</dbReference>
<dbReference type="EMBL" id="CP013331">
    <property type="protein sequence ID" value="ALQ39917.1"/>
    <property type="molecule type" value="Genomic_DNA"/>
</dbReference>
<name>A0A0S2ZLU1_9FUSO</name>
<evidence type="ECO:0000256" key="7">
    <source>
        <dbReference type="HAMAP-Rule" id="MF_00017"/>
    </source>
</evidence>
<evidence type="ECO:0000256" key="5">
    <source>
        <dbReference type="ARBA" id="ARBA00023172"/>
    </source>
</evidence>
<proteinExistence type="inferred from homology"/>
<dbReference type="Pfam" id="PF02132">
    <property type="entry name" value="RecR_ZnF"/>
    <property type="match status" value="1"/>
</dbReference>
<keyword evidence="5 7" id="KW-0233">DNA recombination</keyword>
<dbReference type="HAMAP" id="MF_00017">
    <property type="entry name" value="RecR"/>
    <property type="match status" value="1"/>
</dbReference>
<evidence type="ECO:0000313" key="10">
    <source>
        <dbReference type="Proteomes" id="UP000063275"/>
    </source>
</evidence>
<dbReference type="SUPFAM" id="SSF111304">
    <property type="entry name" value="Recombination protein RecR"/>
    <property type="match status" value="1"/>
</dbReference>
<protein>
    <recommendedName>
        <fullName evidence="7">Recombination protein RecR</fullName>
    </recommendedName>
</protein>
<dbReference type="SMART" id="SM00493">
    <property type="entry name" value="TOPRIM"/>
    <property type="match status" value="1"/>
</dbReference>
<reference evidence="9 10" key="1">
    <citation type="submission" date="2015-11" db="EMBL/GenBank/DDBJ databases">
        <authorList>
            <person name="Zhang Y."/>
            <person name="Guo Z."/>
        </authorList>
    </citation>
    <scope>NUCLEOTIDE SEQUENCE [LARGE SCALE GENOMIC DNA]</scope>
    <source>
        <strain evidence="9 10">ChDC F174</strain>
    </source>
</reference>
<comment type="function">
    <text evidence="7">May play a role in DNA repair. It seems to be involved in an RecBC-independent recombinational process of DNA repair. It may act with RecF and RecO.</text>
</comment>
<organism evidence="9">
    <name type="scientific">Fusobacterium hwasookii ChDC F174</name>
    <dbReference type="NCBI Taxonomy" id="1307442"/>
    <lineage>
        <taxon>Bacteria</taxon>
        <taxon>Fusobacteriati</taxon>
        <taxon>Fusobacteriota</taxon>
        <taxon>Fusobacteriia</taxon>
        <taxon>Fusobacteriales</taxon>
        <taxon>Fusobacteriaceae</taxon>
        <taxon>Fusobacterium</taxon>
    </lineage>
</organism>
<keyword evidence="2 7" id="KW-0227">DNA damage</keyword>
<dbReference type="InterPro" id="IPR006171">
    <property type="entry name" value="TOPRIM_dom"/>
</dbReference>
<dbReference type="CDD" id="cd01025">
    <property type="entry name" value="TOPRIM_recR"/>
    <property type="match status" value="1"/>
</dbReference>
<accession>A0A0S2ZLU1</accession>
<dbReference type="GO" id="GO:0006281">
    <property type="term" value="P:DNA repair"/>
    <property type="evidence" value="ECO:0007669"/>
    <property type="project" value="UniProtKB-UniRule"/>
</dbReference>
<feature type="zinc finger region" description="C4-type" evidence="7">
    <location>
        <begin position="56"/>
        <end position="71"/>
    </location>
</feature>
<evidence type="ECO:0000256" key="4">
    <source>
        <dbReference type="ARBA" id="ARBA00022833"/>
    </source>
</evidence>
<keyword evidence="6 7" id="KW-0234">DNA repair</keyword>
<evidence type="ECO:0000256" key="6">
    <source>
        <dbReference type="ARBA" id="ARBA00023204"/>
    </source>
</evidence>
<evidence type="ECO:0000256" key="3">
    <source>
        <dbReference type="ARBA" id="ARBA00022771"/>
    </source>
</evidence>
<evidence type="ECO:0000256" key="1">
    <source>
        <dbReference type="ARBA" id="ARBA00022723"/>
    </source>
</evidence>
<dbReference type="Pfam" id="PF21175">
    <property type="entry name" value="RecR_C"/>
    <property type="match status" value="1"/>
</dbReference>
<dbReference type="GO" id="GO:0008270">
    <property type="term" value="F:zinc ion binding"/>
    <property type="evidence" value="ECO:0007669"/>
    <property type="project" value="UniProtKB-KW"/>
</dbReference>
<dbReference type="Gene3D" id="3.40.1360.10">
    <property type="match status" value="1"/>
</dbReference>
<evidence type="ECO:0000259" key="8">
    <source>
        <dbReference type="PROSITE" id="PS50880"/>
    </source>
</evidence>
<dbReference type="InterPro" id="IPR034137">
    <property type="entry name" value="TOPRIM_RecR"/>
</dbReference>
<evidence type="ECO:0000313" key="9">
    <source>
        <dbReference type="EMBL" id="ALQ39917.1"/>
    </source>
</evidence>
<feature type="domain" description="Toprim" evidence="8">
    <location>
        <begin position="79"/>
        <end position="174"/>
    </location>
</feature>
<dbReference type="PROSITE" id="PS50880">
    <property type="entry name" value="TOPRIM"/>
    <property type="match status" value="1"/>
</dbReference>
<dbReference type="NCBIfam" id="TIGR00615">
    <property type="entry name" value="recR"/>
    <property type="match status" value="1"/>
</dbReference>
<sequence>MPTKSLERLILEFNKLPGVGQKSATRYAFHILNQSEEDIKNFAEALLAVKEKVKKCQVCGNYCESDTCNICSDNTRNHNIICVVEESKDIMILEKTTKYSGVYHVLNGRLDPLNGITPNELNIKSLLERIAKDDIEEIILATNPNIEGETTAMYLAKLMKNFGIKITKLASGIPMGGNLEFSDTATISRALDDRIEI</sequence>
<dbReference type="Gene3D" id="6.10.250.240">
    <property type="match status" value="1"/>
</dbReference>
<dbReference type="GeneID" id="60658991"/>
<dbReference type="OrthoDB" id="9802672at2"/>
<keyword evidence="1 7" id="KW-0479">Metal-binding</keyword>
<dbReference type="KEGG" id="fhw:RN87_05125"/>
<keyword evidence="3 7" id="KW-0863">Zinc-finger</keyword>
<dbReference type="GO" id="GO:0003677">
    <property type="term" value="F:DNA binding"/>
    <property type="evidence" value="ECO:0007669"/>
    <property type="project" value="UniProtKB-UniRule"/>
</dbReference>
<dbReference type="GO" id="GO:0006310">
    <property type="term" value="P:DNA recombination"/>
    <property type="evidence" value="ECO:0007669"/>
    <property type="project" value="UniProtKB-UniRule"/>
</dbReference>
<gene>
    <name evidence="7" type="primary">recR</name>
    <name evidence="9" type="ORF">RN87_05125</name>
</gene>
<keyword evidence="4 7" id="KW-0862">Zinc</keyword>
<dbReference type="AlphaFoldDB" id="A0A0S2ZLU1"/>
<dbReference type="InterPro" id="IPR023627">
    <property type="entry name" value="Rcmb_RecR"/>
</dbReference>
<dbReference type="RefSeq" id="WP_005919238.1">
    <property type="nucleotide sequence ID" value="NZ_ATKF01000072.1"/>
</dbReference>
<evidence type="ECO:0000256" key="2">
    <source>
        <dbReference type="ARBA" id="ARBA00022763"/>
    </source>
</evidence>
<dbReference type="PANTHER" id="PTHR30446:SF0">
    <property type="entry name" value="RECOMBINATION PROTEIN RECR"/>
    <property type="match status" value="1"/>
</dbReference>
<dbReference type="Pfam" id="PF13662">
    <property type="entry name" value="Toprim_4"/>
    <property type="match status" value="1"/>
</dbReference>
<dbReference type="Gene3D" id="1.10.8.420">
    <property type="entry name" value="RecR Domain 1"/>
    <property type="match status" value="1"/>
</dbReference>
<dbReference type="InterPro" id="IPR015967">
    <property type="entry name" value="Rcmb_RecR_Znf"/>
</dbReference>
<dbReference type="PROSITE" id="PS01300">
    <property type="entry name" value="RECR"/>
    <property type="match status" value="1"/>
</dbReference>
<dbReference type="PANTHER" id="PTHR30446">
    <property type="entry name" value="RECOMBINATION PROTEIN RECR"/>
    <property type="match status" value="1"/>
</dbReference>